<dbReference type="EMBL" id="VNIM01000034">
    <property type="protein sequence ID" value="TVV74382.1"/>
    <property type="molecule type" value="Genomic_DNA"/>
</dbReference>
<evidence type="ECO:0000259" key="1">
    <source>
        <dbReference type="PROSITE" id="PS51186"/>
    </source>
</evidence>
<dbReference type="InterPro" id="IPR016181">
    <property type="entry name" value="Acyl_CoA_acyltransferase"/>
</dbReference>
<dbReference type="GO" id="GO:0016747">
    <property type="term" value="F:acyltransferase activity, transferring groups other than amino-acyl groups"/>
    <property type="evidence" value="ECO:0007669"/>
    <property type="project" value="InterPro"/>
</dbReference>
<dbReference type="RefSeq" id="WP_145150828.1">
    <property type="nucleotide sequence ID" value="NZ_VNIM01000034.1"/>
</dbReference>
<dbReference type="Gene3D" id="3.40.630.30">
    <property type="match status" value="1"/>
</dbReference>
<dbReference type="SUPFAM" id="SSF55729">
    <property type="entry name" value="Acyl-CoA N-acyltransferases (Nat)"/>
    <property type="match status" value="1"/>
</dbReference>
<keyword evidence="3" id="KW-1185">Reference proteome</keyword>
<dbReference type="InterPro" id="IPR000182">
    <property type="entry name" value="GNAT_dom"/>
</dbReference>
<protein>
    <submittedName>
        <fullName evidence="2">N-acetyltransferase</fullName>
    </submittedName>
</protein>
<dbReference type="AlphaFoldDB" id="A0A558R4W8"/>
<sequence>MTPASPSAPTVIVRDVAATDVPAVDALLRAAFPREDEALLVMRLCGDGDMVLALVAEDEASRAVTGMVAFSRMTVESNGVSVPAVALAPLAVIASARGQGVGEALVRAGLERLEAAGVVLCFALGDPAFYARFGFDPALAAGYASPYAGPYLMAAALQGGLVPCGPRGAATHAAAFARLESEA</sequence>
<gene>
    <name evidence="2" type="ORF">FOY91_09940</name>
</gene>
<name>A0A558R4W8_9SPHN</name>
<evidence type="ECO:0000313" key="3">
    <source>
        <dbReference type="Proteomes" id="UP000318681"/>
    </source>
</evidence>
<dbReference type="PROSITE" id="PS51186">
    <property type="entry name" value="GNAT"/>
    <property type="match status" value="1"/>
</dbReference>
<organism evidence="2 3">
    <name type="scientific">Alterirhizorhabdus solaris</name>
    <dbReference type="NCBI Taxonomy" id="2529389"/>
    <lineage>
        <taxon>Bacteria</taxon>
        <taxon>Pseudomonadati</taxon>
        <taxon>Pseudomonadota</taxon>
        <taxon>Alphaproteobacteria</taxon>
        <taxon>Sphingomonadales</taxon>
        <taxon>Rhizorhabdaceae</taxon>
        <taxon>Alterirhizorhabdus</taxon>
    </lineage>
</organism>
<dbReference type="OrthoDB" id="9797178at2"/>
<dbReference type="Proteomes" id="UP000318681">
    <property type="component" value="Unassembled WGS sequence"/>
</dbReference>
<dbReference type="Pfam" id="PF13527">
    <property type="entry name" value="Acetyltransf_9"/>
    <property type="match status" value="1"/>
</dbReference>
<proteinExistence type="predicted"/>
<accession>A0A558R4W8</accession>
<keyword evidence="2" id="KW-0808">Transferase</keyword>
<feature type="domain" description="N-acetyltransferase" evidence="1">
    <location>
        <begin position="11"/>
        <end position="158"/>
    </location>
</feature>
<comment type="caution">
    <text evidence="2">The sequence shown here is derived from an EMBL/GenBank/DDBJ whole genome shotgun (WGS) entry which is preliminary data.</text>
</comment>
<dbReference type="CDD" id="cd04301">
    <property type="entry name" value="NAT_SF"/>
    <property type="match status" value="1"/>
</dbReference>
<evidence type="ECO:0000313" key="2">
    <source>
        <dbReference type="EMBL" id="TVV74382.1"/>
    </source>
</evidence>
<reference evidence="2 3" key="1">
    <citation type="submission" date="2019-07" db="EMBL/GenBank/DDBJ databases">
        <title>Sphingomonas solaris sp. nov., isolated from a solar panel from Boston, Massachusetts.</title>
        <authorList>
            <person name="Tanner K."/>
            <person name="Pascual J."/>
            <person name="Mancuso C."/>
            <person name="Pereto J."/>
            <person name="Khalil A."/>
            <person name="Vilanova C."/>
        </authorList>
    </citation>
    <scope>NUCLEOTIDE SEQUENCE [LARGE SCALE GENOMIC DNA]</scope>
    <source>
        <strain evidence="2 3">R4DWN</strain>
    </source>
</reference>